<comment type="catalytic activity">
    <reaction evidence="1 9">
        <text>Endohydrolysis of (1-&gt;4)-beta-D-xylosidic linkages in xylans.</text>
        <dbReference type="EC" id="3.2.1.8"/>
    </reaction>
</comment>
<dbReference type="PRINTS" id="PR00134">
    <property type="entry name" value="GLHYDRLASE10"/>
</dbReference>
<evidence type="ECO:0000256" key="1">
    <source>
        <dbReference type="ARBA" id="ARBA00000681"/>
    </source>
</evidence>
<keyword evidence="7 9" id="KW-0326">Glycosidase</keyword>
<evidence type="ECO:0000256" key="5">
    <source>
        <dbReference type="ARBA" id="ARBA00022801"/>
    </source>
</evidence>
<evidence type="ECO:0000256" key="2">
    <source>
        <dbReference type="ARBA" id="ARBA00007495"/>
    </source>
</evidence>
<feature type="domain" description="GH10" evidence="10">
    <location>
        <begin position="40"/>
        <end position="357"/>
    </location>
</feature>
<dbReference type="EC" id="3.2.1.8" evidence="9"/>
<dbReference type="OrthoDB" id="9809277at2"/>
<evidence type="ECO:0000313" key="11">
    <source>
        <dbReference type="EMBL" id="SMB87079.1"/>
    </source>
</evidence>
<name>A0A1W1V156_9BACT</name>
<evidence type="ECO:0000259" key="10">
    <source>
        <dbReference type="PROSITE" id="PS51760"/>
    </source>
</evidence>
<evidence type="ECO:0000313" key="12">
    <source>
        <dbReference type="Proteomes" id="UP000192266"/>
    </source>
</evidence>
<evidence type="ECO:0000256" key="7">
    <source>
        <dbReference type="ARBA" id="ARBA00023295"/>
    </source>
</evidence>
<dbReference type="InterPro" id="IPR017853">
    <property type="entry name" value="GH"/>
</dbReference>
<dbReference type="Proteomes" id="UP000192266">
    <property type="component" value="Unassembled WGS sequence"/>
</dbReference>
<dbReference type="InterPro" id="IPR001000">
    <property type="entry name" value="GH10_dom"/>
</dbReference>
<protein>
    <recommendedName>
        <fullName evidence="9">Beta-xylanase</fullName>
        <ecNumber evidence="9">3.2.1.8</ecNumber>
    </recommendedName>
</protein>
<organism evidence="11 12">
    <name type="scientific">Hymenobacter roseosalivarius DSM 11622</name>
    <dbReference type="NCBI Taxonomy" id="645990"/>
    <lineage>
        <taxon>Bacteria</taxon>
        <taxon>Pseudomonadati</taxon>
        <taxon>Bacteroidota</taxon>
        <taxon>Cytophagia</taxon>
        <taxon>Cytophagales</taxon>
        <taxon>Hymenobacteraceae</taxon>
        <taxon>Hymenobacter</taxon>
    </lineage>
</organism>
<dbReference type="SUPFAM" id="SSF51445">
    <property type="entry name" value="(Trans)glycosidases"/>
    <property type="match status" value="1"/>
</dbReference>
<comment type="similarity">
    <text evidence="2 9">Belongs to the glycosyl hydrolase 10 (cellulase F) family.</text>
</comment>
<evidence type="ECO:0000256" key="9">
    <source>
        <dbReference type="RuleBase" id="RU361174"/>
    </source>
</evidence>
<dbReference type="STRING" id="645990.SAMN00120144_1473"/>
<keyword evidence="6 9" id="KW-0119">Carbohydrate metabolism</keyword>
<dbReference type="PROSITE" id="PS51760">
    <property type="entry name" value="GH10_2"/>
    <property type="match status" value="1"/>
</dbReference>
<dbReference type="Pfam" id="PF00331">
    <property type="entry name" value="Glyco_hydro_10"/>
    <property type="match status" value="1"/>
</dbReference>
<dbReference type="PANTHER" id="PTHR31490">
    <property type="entry name" value="GLYCOSYL HYDROLASE"/>
    <property type="match status" value="1"/>
</dbReference>
<gene>
    <name evidence="11" type="ORF">SAMN00120144_1473</name>
</gene>
<dbReference type="GO" id="GO:0031176">
    <property type="term" value="F:endo-1,4-beta-xylanase activity"/>
    <property type="evidence" value="ECO:0007669"/>
    <property type="project" value="UniProtKB-EC"/>
</dbReference>
<dbReference type="InterPro" id="IPR044846">
    <property type="entry name" value="GH10"/>
</dbReference>
<dbReference type="Gene3D" id="3.20.20.80">
    <property type="entry name" value="Glycosidases"/>
    <property type="match status" value="1"/>
</dbReference>
<evidence type="ECO:0000256" key="8">
    <source>
        <dbReference type="ARBA" id="ARBA00023326"/>
    </source>
</evidence>
<keyword evidence="3 11" id="KW-0858">Xylan degradation</keyword>
<keyword evidence="5 9" id="KW-0378">Hydrolase</keyword>
<accession>A0A1W1V156</accession>
<dbReference type="SMART" id="SM00633">
    <property type="entry name" value="Glyco_10"/>
    <property type="match status" value="1"/>
</dbReference>
<dbReference type="PANTHER" id="PTHR31490:SF88">
    <property type="entry name" value="BETA-XYLANASE"/>
    <property type="match status" value="1"/>
</dbReference>
<sequence length="391" mass="43151">MKTNALLGSLALLLLLQCGDKEKTQAIPIPTPTPPKTPPSTTLRQLAPFPIGAAVNINLLKTRPAYLNVVKTEYNSVTAENAMKFGALHPSEAVYNWTDADYLVDFAQQNNARVHGHTLIWYKSLPGWVTSYQDSTATWENLMKTHIQTVVTHFKGKVAAWDVVNEAFEDDGQLRNSIWRQKLGDDYIARAFEYAHQANPAALLFYNDYGHEYSTTKRTAILSLVNSLKTRGVPIHGIGLQMHTSSNISNSNLATAITTAAQTGLKVHLAELDIAMNRDALTTATFTPALAAAQKDKYRAVVQAFKALPAAQRYGITTWNVGDADTWVRGYCSCPDWPLPFDENYQRKPAYDGIVEALQSTSTSAGLREARASMFTWRPRATLGNGKAAFQ</sequence>
<dbReference type="EMBL" id="FWWW01000047">
    <property type="protein sequence ID" value="SMB87079.1"/>
    <property type="molecule type" value="Genomic_DNA"/>
</dbReference>
<evidence type="ECO:0000256" key="4">
    <source>
        <dbReference type="ARBA" id="ARBA00022729"/>
    </source>
</evidence>
<keyword evidence="8 9" id="KW-0624">Polysaccharide degradation</keyword>
<reference evidence="11 12" key="1">
    <citation type="submission" date="2017-04" db="EMBL/GenBank/DDBJ databases">
        <authorList>
            <person name="Afonso C.L."/>
            <person name="Miller P.J."/>
            <person name="Scott M.A."/>
            <person name="Spackman E."/>
            <person name="Goraichik I."/>
            <person name="Dimitrov K.M."/>
            <person name="Suarez D.L."/>
            <person name="Swayne D.E."/>
        </authorList>
    </citation>
    <scope>NUCLEOTIDE SEQUENCE [LARGE SCALE GENOMIC DNA]</scope>
    <source>
        <strain evidence="11 12">DSM 11622</strain>
    </source>
</reference>
<dbReference type="GO" id="GO:0045493">
    <property type="term" value="P:xylan catabolic process"/>
    <property type="evidence" value="ECO:0007669"/>
    <property type="project" value="UniProtKB-KW"/>
</dbReference>
<evidence type="ECO:0000256" key="3">
    <source>
        <dbReference type="ARBA" id="ARBA00022651"/>
    </source>
</evidence>
<dbReference type="AlphaFoldDB" id="A0A1W1V156"/>
<keyword evidence="12" id="KW-1185">Reference proteome</keyword>
<keyword evidence="4" id="KW-0732">Signal</keyword>
<dbReference type="RefSeq" id="WP_084443984.1">
    <property type="nucleotide sequence ID" value="NZ_FWWW01000047.1"/>
</dbReference>
<evidence type="ECO:0000256" key="6">
    <source>
        <dbReference type="ARBA" id="ARBA00023277"/>
    </source>
</evidence>
<proteinExistence type="inferred from homology"/>